<evidence type="ECO:0000313" key="21">
    <source>
        <dbReference type="EMBL" id="AHF14222.1"/>
    </source>
</evidence>
<dbReference type="Pfam" id="PF22461">
    <property type="entry name" value="SLBB_2"/>
    <property type="match status" value="1"/>
</dbReference>
<evidence type="ECO:0000256" key="12">
    <source>
        <dbReference type="ARBA" id="ARBA00023139"/>
    </source>
</evidence>
<keyword evidence="8" id="KW-0625">Polysaccharide transport</keyword>
<dbReference type="InterPro" id="IPR019554">
    <property type="entry name" value="Soluble_ligand-bd"/>
</dbReference>
<dbReference type="GO" id="GO:0015159">
    <property type="term" value="F:polysaccharide transmembrane transporter activity"/>
    <property type="evidence" value="ECO:0007669"/>
    <property type="project" value="InterPro"/>
</dbReference>
<keyword evidence="11 16" id="KW-0472">Membrane</keyword>
<feature type="chain" id="PRO_5004787939" evidence="17">
    <location>
        <begin position="24"/>
        <end position="822"/>
    </location>
</feature>
<protein>
    <submittedName>
        <fullName evidence="21">Capsule polysaccharide transporter</fullName>
    </submittedName>
</protein>
<evidence type="ECO:0000256" key="1">
    <source>
        <dbReference type="ARBA" id="ARBA00004571"/>
    </source>
</evidence>
<feature type="domain" description="Soluble ligand binding" evidence="19">
    <location>
        <begin position="233"/>
        <end position="278"/>
    </location>
</feature>
<dbReference type="Pfam" id="PF02563">
    <property type="entry name" value="Poly_export"/>
    <property type="match status" value="1"/>
</dbReference>
<evidence type="ECO:0000256" key="2">
    <source>
        <dbReference type="ARBA" id="ARBA00009450"/>
    </source>
</evidence>
<keyword evidence="4" id="KW-1134">Transmembrane beta strand</keyword>
<keyword evidence="3" id="KW-0813">Transport</keyword>
<organism evidence="21 22">
    <name type="scientific">Niabella soli DSM 19437</name>
    <dbReference type="NCBI Taxonomy" id="929713"/>
    <lineage>
        <taxon>Bacteria</taxon>
        <taxon>Pseudomonadati</taxon>
        <taxon>Bacteroidota</taxon>
        <taxon>Chitinophagia</taxon>
        <taxon>Chitinophagales</taxon>
        <taxon>Chitinophagaceae</taxon>
        <taxon>Niabella</taxon>
    </lineage>
</organism>
<feature type="domain" description="Polysaccharide export protein N-terminal" evidence="18">
    <location>
        <begin position="148"/>
        <end position="212"/>
    </location>
</feature>
<dbReference type="STRING" id="929713.NIASO_01515"/>
<gene>
    <name evidence="21" type="ORF">NIASO_01515</name>
</gene>
<feature type="domain" description="Soluble ligand binding" evidence="19">
    <location>
        <begin position="718"/>
        <end position="760"/>
    </location>
</feature>
<keyword evidence="6 16" id="KW-0812">Transmembrane</keyword>
<evidence type="ECO:0000256" key="15">
    <source>
        <dbReference type="SAM" id="MobiDB-lite"/>
    </source>
</evidence>
<evidence type="ECO:0000256" key="14">
    <source>
        <dbReference type="ARBA" id="ARBA00023288"/>
    </source>
</evidence>
<dbReference type="InterPro" id="IPR003715">
    <property type="entry name" value="Poly_export_N"/>
</dbReference>
<dbReference type="InterPro" id="IPR054765">
    <property type="entry name" value="SLBB_dom"/>
</dbReference>
<keyword evidence="16" id="KW-1133">Transmembrane helix</keyword>
<keyword evidence="14" id="KW-0449">Lipoprotein</keyword>
<evidence type="ECO:0000256" key="5">
    <source>
        <dbReference type="ARBA" id="ARBA00022597"/>
    </source>
</evidence>
<reference evidence="21 22" key="1">
    <citation type="submission" date="2013-12" db="EMBL/GenBank/DDBJ databases">
        <authorList>
            <consortium name="DOE Joint Genome Institute"/>
            <person name="Eisen J."/>
            <person name="Huntemann M."/>
            <person name="Han J."/>
            <person name="Chen A."/>
            <person name="Kyrpides N."/>
            <person name="Mavromatis K."/>
            <person name="Markowitz V."/>
            <person name="Palaniappan K."/>
            <person name="Ivanova N."/>
            <person name="Schaumberg A."/>
            <person name="Pati A."/>
            <person name="Liolios K."/>
            <person name="Nordberg H.P."/>
            <person name="Cantor M.N."/>
            <person name="Hua S.X."/>
            <person name="Woyke T."/>
        </authorList>
    </citation>
    <scope>NUCLEOTIDE SEQUENCE [LARGE SCALE GENOMIC DNA]</scope>
    <source>
        <strain evidence="22">DSM 19437</strain>
    </source>
</reference>
<evidence type="ECO:0000256" key="4">
    <source>
        <dbReference type="ARBA" id="ARBA00022452"/>
    </source>
</evidence>
<comment type="similarity">
    <text evidence="2">Belongs to the BexD/CtrA/VexA family.</text>
</comment>
<keyword evidence="10" id="KW-0626">Porin</keyword>
<dbReference type="EMBL" id="CP007035">
    <property type="protein sequence ID" value="AHF14222.1"/>
    <property type="molecule type" value="Genomic_DNA"/>
</dbReference>
<evidence type="ECO:0000256" key="3">
    <source>
        <dbReference type="ARBA" id="ARBA00022448"/>
    </source>
</evidence>
<dbReference type="KEGG" id="nso:NIASO_01515"/>
<feature type="domain" description="Soluble ligand binding" evidence="19">
    <location>
        <begin position="588"/>
        <end position="625"/>
    </location>
</feature>
<proteinExistence type="inferred from homology"/>
<dbReference type="HOGENOM" id="CLU_011447_1_0_10"/>
<keyword evidence="5" id="KW-0762">Sugar transport</keyword>
<dbReference type="PANTHER" id="PTHR33619">
    <property type="entry name" value="POLYSACCHARIDE EXPORT PROTEIN GFCE-RELATED"/>
    <property type="match status" value="1"/>
</dbReference>
<evidence type="ECO:0000259" key="18">
    <source>
        <dbReference type="Pfam" id="PF02563"/>
    </source>
</evidence>
<accession>W0ETZ2</accession>
<evidence type="ECO:0000259" key="19">
    <source>
        <dbReference type="Pfam" id="PF10531"/>
    </source>
</evidence>
<dbReference type="eggNOG" id="COG1596">
    <property type="taxonomic scope" value="Bacteria"/>
</dbReference>
<dbReference type="GO" id="GO:0046930">
    <property type="term" value="C:pore complex"/>
    <property type="evidence" value="ECO:0007669"/>
    <property type="project" value="UniProtKB-KW"/>
</dbReference>
<keyword evidence="12" id="KW-0564">Palmitate</keyword>
<evidence type="ECO:0000259" key="20">
    <source>
        <dbReference type="Pfam" id="PF22461"/>
    </source>
</evidence>
<evidence type="ECO:0000256" key="9">
    <source>
        <dbReference type="ARBA" id="ARBA00023065"/>
    </source>
</evidence>
<dbReference type="PANTHER" id="PTHR33619:SF3">
    <property type="entry name" value="POLYSACCHARIDE EXPORT PROTEIN GFCE-RELATED"/>
    <property type="match status" value="1"/>
</dbReference>
<feature type="domain" description="SLBB" evidence="20">
    <location>
        <begin position="399"/>
        <end position="477"/>
    </location>
</feature>
<feature type="compositionally biased region" description="Polar residues" evidence="15">
    <location>
        <begin position="81"/>
        <end position="92"/>
    </location>
</feature>
<feature type="domain" description="Soluble ligand binding" evidence="19">
    <location>
        <begin position="316"/>
        <end position="360"/>
    </location>
</feature>
<feature type="transmembrane region" description="Helical" evidence="16">
    <location>
        <begin position="802"/>
        <end position="821"/>
    </location>
</feature>
<evidence type="ECO:0000256" key="6">
    <source>
        <dbReference type="ARBA" id="ARBA00022692"/>
    </source>
</evidence>
<keyword evidence="22" id="KW-1185">Reference proteome</keyword>
<keyword evidence="13" id="KW-0998">Cell outer membrane</keyword>
<evidence type="ECO:0000256" key="10">
    <source>
        <dbReference type="ARBA" id="ARBA00023114"/>
    </source>
</evidence>
<name>W0ETZ2_9BACT</name>
<dbReference type="Gene3D" id="3.10.560.10">
    <property type="entry name" value="Outer membrane lipoprotein wza domain like"/>
    <property type="match status" value="6"/>
</dbReference>
<evidence type="ECO:0000256" key="17">
    <source>
        <dbReference type="SAM" id="SignalP"/>
    </source>
</evidence>
<keyword evidence="9" id="KW-0406">Ion transport</keyword>
<dbReference type="OrthoDB" id="9808948at2"/>
<dbReference type="GO" id="GO:0006811">
    <property type="term" value="P:monoatomic ion transport"/>
    <property type="evidence" value="ECO:0007669"/>
    <property type="project" value="UniProtKB-KW"/>
</dbReference>
<dbReference type="GO" id="GO:0009279">
    <property type="term" value="C:cell outer membrane"/>
    <property type="evidence" value="ECO:0007669"/>
    <property type="project" value="UniProtKB-SubCell"/>
</dbReference>
<dbReference type="AlphaFoldDB" id="W0ETZ2"/>
<feature type="signal peptide" evidence="17">
    <location>
        <begin position="1"/>
        <end position="23"/>
    </location>
</feature>
<evidence type="ECO:0000313" key="22">
    <source>
        <dbReference type="Proteomes" id="UP000003586"/>
    </source>
</evidence>
<evidence type="ECO:0000256" key="13">
    <source>
        <dbReference type="ARBA" id="ARBA00023237"/>
    </source>
</evidence>
<dbReference type="InterPro" id="IPR049712">
    <property type="entry name" value="Poly_export"/>
</dbReference>
<dbReference type="Gene3D" id="3.30.1950.10">
    <property type="entry name" value="wza like domain"/>
    <property type="match status" value="1"/>
</dbReference>
<comment type="subcellular location">
    <subcellularLocation>
        <location evidence="1">Cell outer membrane</location>
        <topology evidence="1">Multi-pass membrane protein</topology>
    </subcellularLocation>
</comment>
<evidence type="ECO:0000256" key="8">
    <source>
        <dbReference type="ARBA" id="ARBA00023047"/>
    </source>
</evidence>
<feature type="domain" description="Soluble ligand binding" evidence="19">
    <location>
        <begin position="490"/>
        <end position="541"/>
    </location>
</feature>
<evidence type="ECO:0000256" key="16">
    <source>
        <dbReference type="SAM" id="Phobius"/>
    </source>
</evidence>
<evidence type="ECO:0000256" key="7">
    <source>
        <dbReference type="ARBA" id="ARBA00022729"/>
    </source>
</evidence>
<keyword evidence="7 17" id="KW-0732">Signal</keyword>
<sequence>MKIRFLISALTIVLVLISSSANAQVDYSKMKVDQLTDAQIKEMMKRGQDMGYSEADLEQRAAAGGMSATEIQKLKARVEQIRQQGSAPQNNKDITDEIEPGRRTVDSTDSNYRKRPDSLQTRPKSRIFGSELFSSGKLTFEPNMRMATPKNYVIGPDDELLVDLTGNNEASYRTKVSPEGYISLQYVGRIAVGGLTIEAATDKIRSLMSRTYPALRSGGTQLAINIGNIKSIRVTINGEVTKPGTYTLPSLATVFNALYASGGPNENGSFRNIQVIRNNNVIATVDVYDFLINGIQTGNITLQDQDVIHVPVYLLRVDVLGEVKRSAIYEMKPDESLLDVMKYAGGFSSMAYKAKVRIFQNTATERKIITKSILEFPDYKPKNGDKVFVDPILDRFENKIQIVGAVFRPGMYELTQGLTLKNLIKNADGLKEDAFMERGYIIRLNEDNTTSVLPFSVSQIMQGAAADIPLKREDIVQISSIFDLRDEYTVSIGGEVRTPGTFNYSSNMSVEDLIQMAGGFKEGGSPMNIEVSRRVKGADMTQQQVATAKVFTINVNSNLDIKNSPFILQPFDIVAVRATEGYTAQQQVRLAGEVLRPGIYTIQSKNERISDVIKRAGGLTAYAYAPGASLKRPQSAESKNKSKEDLDKEARLKALNLNRLKQRGSKDSSSVDSLMNVNTFSDLVGIQLDRILKKPHSDYDLILQGEDVITVPSLLQTVKVTGEVLRPISIIYNPGKPMKYYVRKAGGFTKTAYKSGSFVSYANGSVQGARKGLFANAYPKIKPGAEIAVPKKSEKERMSAQGWVGLGSAIASLAAIIVILFK</sequence>
<feature type="region of interest" description="Disordered" evidence="15">
    <location>
        <begin position="80"/>
        <end position="123"/>
    </location>
</feature>
<evidence type="ECO:0000256" key="11">
    <source>
        <dbReference type="ARBA" id="ARBA00023136"/>
    </source>
</evidence>
<dbReference type="Proteomes" id="UP000003586">
    <property type="component" value="Chromosome"/>
</dbReference>
<feature type="compositionally biased region" description="Basic and acidic residues" evidence="15">
    <location>
        <begin position="93"/>
        <end position="117"/>
    </location>
</feature>
<dbReference type="GO" id="GO:0015288">
    <property type="term" value="F:porin activity"/>
    <property type="evidence" value="ECO:0007669"/>
    <property type="project" value="UniProtKB-KW"/>
</dbReference>
<dbReference type="Pfam" id="PF10531">
    <property type="entry name" value="SLBB"/>
    <property type="match status" value="5"/>
</dbReference>